<dbReference type="PROSITE" id="PS51718">
    <property type="entry name" value="G_DYNAMIN_2"/>
    <property type="match status" value="1"/>
</dbReference>
<dbReference type="GO" id="GO:0030139">
    <property type="term" value="C:endocytic vesicle"/>
    <property type="evidence" value="ECO:0007669"/>
    <property type="project" value="TreeGrafter"/>
</dbReference>
<dbReference type="Gene3D" id="3.40.50.300">
    <property type="entry name" value="P-loop containing nucleotide triphosphate hydrolases"/>
    <property type="match status" value="1"/>
</dbReference>
<evidence type="ECO:0000256" key="4">
    <source>
        <dbReference type="ARBA" id="ARBA00023136"/>
    </source>
</evidence>
<dbReference type="EMBL" id="VFJC01000011">
    <property type="protein sequence ID" value="KAB5562498.1"/>
    <property type="molecule type" value="Genomic_DNA"/>
</dbReference>
<dbReference type="Pfam" id="PF16880">
    <property type="entry name" value="EHD_N"/>
    <property type="match status" value="1"/>
</dbReference>
<dbReference type="GO" id="GO:0005525">
    <property type="term" value="F:GTP binding"/>
    <property type="evidence" value="ECO:0007669"/>
    <property type="project" value="InterPro"/>
</dbReference>
<keyword evidence="2" id="KW-0547">Nucleotide-binding</keyword>
<accession>A0A5N5N616</accession>
<dbReference type="GO" id="GO:0006897">
    <property type="term" value="P:endocytosis"/>
    <property type="evidence" value="ECO:0007669"/>
    <property type="project" value="TreeGrafter"/>
</dbReference>
<reference evidence="6 7" key="1">
    <citation type="submission" date="2019-06" db="EMBL/GenBank/DDBJ databases">
        <title>A chromosome-scale genome assembly of the striped catfish, Pangasianodon hypophthalmus.</title>
        <authorList>
            <person name="Wen M."/>
            <person name="Zahm M."/>
            <person name="Roques C."/>
            <person name="Cabau C."/>
            <person name="Klopp C."/>
            <person name="Donnadieu C."/>
            <person name="Jouanno E."/>
            <person name="Avarre J.-C."/>
            <person name="Campet M."/>
            <person name="Ha T.T.T."/>
            <person name="Dugue R."/>
            <person name="Lampietro C."/>
            <person name="Louis A."/>
            <person name="Herpin A."/>
            <person name="Echchiki A."/>
            <person name="Berthelot C."/>
            <person name="Parey E."/>
            <person name="Roest-Crollius H."/>
            <person name="Braasch I."/>
            <person name="Postlethwait J."/>
            <person name="Bobe J."/>
            <person name="Montfort J."/>
            <person name="Bouchez O."/>
            <person name="Begum T."/>
            <person name="Schartl M."/>
            <person name="Guiguen Y."/>
        </authorList>
    </citation>
    <scope>NUCLEOTIDE SEQUENCE [LARGE SCALE GENOMIC DNA]</scope>
    <source>
        <strain evidence="6 7">Indonesia</strain>
        <tissue evidence="6">Blood</tissue>
    </source>
</reference>
<dbReference type="Proteomes" id="UP000327468">
    <property type="component" value="Chromosome 10"/>
</dbReference>
<comment type="caution">
    <text evidence="6">The sequence shown here is derived from an EMBL/GenBank/DDBJ whole genome shotgun (WGS) entry which is preliminary data.</text>
</comment>
<organism evidence="6 7">
    <name type="scientific">Pangasianodon hypophthalmus</name>
    <name type="common">Striped catfish</name>
    <name type="synonym">Helicophagus hypophthalmus</name>
    <dbReference type="NCBI Taxonomy" id="310915"/>
    <lineage>
        <taxon>Eukaryota</taxon>
        <taxon>Metazoa</taxon>
        <taxon>Chordata</taxon>
        <taxon>Craniata</taxon>
        <taxon>Vertebrata</taxon>
        <taxon>Euteleostomi</taxon>
        <taxon>Actinopterygii</taxon>
        <taxon>Neopterygii</taxon>
        <taxon>Teleostei</taxon>
        <taxon>Ostariophysi</taxon>
        <taxon>Siluriformes</taxon>
        <taxon>Pangasiidae</taxon>
        <taxon>Pangasianodon</taxon>
    </lineage>
</organism>
<comment type="subcellular location">
    <subcellularLocation>
        <location evidence="1">Endomembrane system</location>
        <topology evidence="1">Peripheral membrane protein</topology>
    </subcellularLocation>
</comment>
<protein>
    <recommendedName>
        <fullName evidence="5">Dynamin-type G domain-containing protein</fullName>
    </recommendedName>
</protein>
<dbReference type="GO" id="GO:0005769">
    <property type="term" value="C:early endosome"/>
    <property type="evidence" value="ECO:0007669"/>
    <property type="project" value="TreeGrafter"/>
</dbReference>
<name>A0A5N5N616_PANHP</name>
<dbReference type="PANTHER" id="PTHR11216">
    <property type="entry name" value="EH DOMAIN"/>
    <property type="match status" value="1"/>
</dbReference>
<dbReference type="InterPro" id="IPR045063">
    <property type="entry name" value="Dynamin_N"/>
</dbReference>
<dbReference type="GO" id="GO:0005886">
    <property type="term" value="C:plasma membrane"/>
    <property type="evidence" value="ECO:0007669"/>
    <property type="project" value="TreeGrafter"/>
</dbReference>
<feature type="domain" description="Dynamin-type G" evidence="5">
    <location>
        <begin position="82"/>
        <end position="245"/>
    </location>
</feature>
<dbReference type="InterPro" id="IPR030381">
    <property type="entry name" value="G_DYNAMIN_dom"/>
</dbReference>
<dbReference type="GO" id="GO:0045296">
    <property type="term" value="F:cadherin binding"/>
    <property type="evidence" value="ECO:0007669"/>
    <property type="project" value="TreeGrafter"/>
</dbReference>
<evidence type="ECO:0000259" key="5">
    <source>
        <dbReference type="PROSITE" id="PS51718"/>
    </source>
</evidence>
<evidence type="ECO:0000256" key="1">
    <source>
        <dbReference type="ARBA" id="ARBA00004184"/>
    </source>
</evidence>
<dbReference type="GO" id="GO:0048471">
    <property type="term" value="C:perinuclear region of cytoplasm"/>
    <property type="evidence" value="ECO:0007669"/>
    <property type="project" value="TreeGrafter"/>
</dbReference>
<evidence type="ECO:0000313" key="6">
    <source>
        <dbReference type="EMBL" id="KAB5562498.1"/>
    </source>
</evidence>
<dbReference type="GO" id="GO:0032456">
    <property type="term" value="P:endocytic recycling"/>
    <property type="evidence" value="ECO:0007669"/>
    <property type="project" value="TreeGrafter"/>
</dbReference>
<dbReference type="PANTHER" id="PTHR11216:SF57">
    <property type="entry name" value="EH DOMAIN-CONTAINING PROTEIN 4"/>
    <property type="match status" value="1"/>
</dbReference>
<proteinExistence type="predicted"/>
<gene>
    <name evidence="6" type="ORF">PHYPO_G00018470</name>
</gene>
<evidence type="ECO:0000256" key="2">
    <source>
        <dbReference type="ARBA" id="ARBA00022741"/>
    </source>
</evidence>
<dbReference type="AlphaFoldDB" id="A0A5N5N616"/>
<sequence length="245" mass="27340">MCRFGRGTNVSSKYTGLAHRTRPLFFSVNGFFIFKHAGGGACIAQVTAAQLDARGHTGRAAANEEAYLFHDFHSPALEEADFQSKPMVLLVGQYSTGKTTFIRYLLEQDFPGMRIGPEPTTDGFIAVMYGESEGVVPGNALVVDPKKPFRKLNAFGNAFLNRFICSQVPNQVLQSISIIDTPGILSGEKQRISRGYDFSEVLRWFGERVDRIILLFDAHKLDISDEFSEAIKAFRGQDDKIRAWF</sequence>
<evidence type="ECO:0000256" key="3">
    <source>
        <dbReference type="ARBA" id="ARBA00023134"/>
    </source>
</evidence>
<dbReference type="SUPFAM" id="SSF52540">
    <property type="entry name" value="P-loop containing nucleoside triphosphate hydrolases"/>
    <property type="match status" value="1"/>
</dbReference>
<keyword evidence="4" id="KW-0472">Membrane</keyword>
<keyword evidence="3" id="KW-0342">GTP-binding</keyword>
<dbReference type="Pfam" id="PF00350">
    <property type="entry name" value="Dynamin_N"/>
    <property type="match status" value="1"/>
</dbReference>
<evidence type="ECO:0000313" key="7">
    <source>
        <dbReference type="Proteomes" id="UP000327468"/>
    </source>
</evidence>
<dbReference type="InterPro" id="IPR027417">
    <property type="entry name" value="P-loop_NTPase"/>
</dbReference>
<dbReference type="Gene3D" id="1.10.268.20">
    <property type="match status" value="1"/>
</dbReference>
<dbReference type="InterPro" id="IPR031692">
    <property type="entry name" value="EHD_N"/>
</dbReference>
<dbReference type="GO" id="GO:0060271">
    <property type="term" value="P:cilium assembly"/>
    <property type="evidence" value="ECO:0007669"/>
    <property type="project" value="TreeGrafter"/>
</dbReference>
<dbReference type="GO" id="GO:0055038">
    <property type="term" value="C:recycling endosome membrane"/>
    <property type="evidence" value="ECO:0007669"/>
    <property type="project" value="TreeGrafter"/>
</dbReference>
<keyword evidence="7" id="KW-1185">Reference proteome</keyword>
<dbReference type="GO" id="GO:0072659">
    <property type="term" value="P:protein localization to plasma membrane"/>
    <property type="evidence" value="ECO:0007669"/>
    <property type="project" value="TreeGrafter"/>
</dbReference>